<dbReference type="AlphaFoldDB" id="A0A5R9C7V1"/>
<dbReference type="Proteomes" id="UP000307201">
    <property type="component" value="Unassembled WGS sequence"/>
</dbReference>
<reference evidence="2 3" key="1">
    <citation type="submission" date="2019-05" db="EMBL/GenBank/DDBJ databases">
        <title>The metagenome of a microbial culture collection derived from dairy environment covers the genomic content of the human microbiome.</title>
        <authorList>
            <person name="Roder T."/>
            <person name="Wuthrich D."/>
            <person name="Sattari Z."/>
            <person name="Von Ah U."/>
            <person name="Bar C."/>
            <person name="Ronchi F."/>
            <person name="Macpherson A.J."/>
            <person name="Ganal-Vonarburg S.C."/>
            <person name="Bruggmann R."/>
            <person name="Vergeres G."/>
        </authorList>
    </citation>
    <scope>NUCLEOTIDE SEQUENCE [LARGE SCALE GENOMIC DNA]</scope>
    <source>
        <strain evidence="2 3">FAM 24235</strain>
    </source>
</reference>
<evidence type="ECO:0000256" key="1">
    <source>
        <dbReference type="SAM" id="Phobius"/>
    </source>
</evidence>
<protein>
    <recommendedName>
        <fullName evidence="4">Tfp pilus assembly protein PilN</fullName>
    </recommendedName>
</protein>
<proteinExistence type="predicted"/>
<evidence type="ECO:0000313" key="2">
    <source>
        <dbReference type="EMBL" id="TLQ09332.1"/>
    </source>
</evidence>
<name>A0A5R9C7V1_9LACT</name>
<keyword evidence="1" id="KW-1133">Transmembrane helix</keyword>
<keyword evidence="1" id="KW-0812">Transmembrane</keyword>
<accession>A0A5R9C7V1</accession>
<evidence type="ECO:0008006" key="4">
    <source>
        <dbReference type="Google" id="ProtNLM"/>
    </source>
</evidence>
<dbReference type="RefSeq" id="WP_138470461.1">
    <property type="nucleotide sequence ID" value="NZ_JBGQQG010000063.1"/>
</dbReference>
<comment type="caution">
    <text evidence="2">The sequence shown here is derived from an EMBL/GenBank/DDBJ whole genome shotgun (WGS) entry which is preliminary data.</text>
</comment>
<dbReference type="EMBL" id="VBTE01000002">
    <property type="protein sequence ID" value="TLQ09332.1"/>
    <property type="molecule type" value="Genomic_DNA"/>
</dbReference>
<keyword evidence="1" id="KW-0472">Membrane</keyword>
<dbReference type="OrthoDB" id="2968637at2"/>
<organism evidence="2 3">
    <name type="scientific">Marinilactibacillus psychrotolerans</name>
    <dbReference type="NCBI Taxonomy" id="191770"/>
    <lineage>
        <taxon>Bacteria</taxon>
        <taxon>Bacillati</taxon>
        <taxon>Bacillota</taxon>
        <taxon>Bacilli</taxon>
        <taxon>Lactobacillales</taxon>
        <taxon>Carnobacteriaceae</taxon>
        <taxon>Marinilactibacillus</taxon>
    </lineage>
</organism>
<evidence type="ECO:0000313" key="3">
    <source>
        <dbReference type="Proteomes" id="UP000307201"/>
    </source>
</evidence>
<feature type="transmembrane region" description="Helical" evidence="1">
    <location>
        <begin position="15"/>
        <end position="37"/>
    </location>
</feature>
<gene>
    <name evidence="2" type="ORF">FEZ48_00850</name>
</gene>
<sequence>MVNINLFERKQTNRLPHVIIISFLVLFVSLFVFLLGLQQYYVLQDNMTIQQIENQVEKVQAARNLDNLSTQMTHSKEVIQNIESQRYDIPYLFNDLHTYLPENTEHITSFNFTEEFEVLLSLYDMNYDELTQLIEELNSIDYITSVKLVTLTKNPDSDELYLSDISIRLDESMLRGVDSDEI</sequence>